<feature type="region of interest" description="Disordered" evidence="1">
    <location>
        <begin position="129"/>
        <end position="148"/>
    </location>
</feature>
<reference evidence="2 3" key="1">
    <citation type="submission" date="2017-10" db="EMBL/GenBank/DDBJ databases">
        <title>Sequencing the genomes of 1000 actinobacteria strains.</title>
        <authorList>
            <person name="Klenk H.-P."/>
        </authorList>
    </citation>
    <scope>NUCLEOTIDE SEQUENCE [LARGE SCALE GENOMIC DNA]</scope>
    <source>
        <strain evidence="2 3">DSM 18966</strain>
    </source>
</reference>
<dbReference type="AlphaFoldDB" id="A0A2A9E544"/>
<dbReference type="RefSeq" id="WP_098455245.1">
    <property type="nucleotide sequence ID" value="NZ_PDJG01000001.1"/>
</dbReference>
<proteinExistence type="predicted"/>
<protein>
    <recommendedName>
        <fullName evidence="4">DUF3291 domain-containing protein</fullName>
    </recommendedName>
</protein>
<sequence length="148" mass="16355">MPTIPWRGGPDARTEGAQITVMASRFELQNARAVPSFFVASITAWWQSLHAEGCVGVSLQARPLAREFWTVSAWTSKEALYSYARTAPHTGSARRQTAGMKSSAFVFWEVRGSALPVSWTEAKRKVREQVARQRAASDERGGGPERTT</sequence>
<evidence type="ECO:0008006" key="4">
    <source>
        <dbReference type="Google" id="ProtNLM"/>
    </source>
</evidence>
<name>A0A2A9E544_9MICO</name>
<dbReference type="Proteomes" id="UP000225548">
    <property type="component" value="Unassembled WGS sequence"/>
</dbReference>
<gene>
    <name evidence="2" type="ORF">ATL42_2070</name>
</gene>
<evidence type="ECO:0000256" key="1">
    <source>
        <dbReference type="SAM" id="MobiDB-lite"/>
    </source>
</evidence>
<dbReference type="OrthoDB" id="3214999at2"/>
<evidence type="ECO:0000313" key="3">
    <source>
        <dbReference type="Proteomes" id="UP000225548"/>
    </source>
</evidence>
<accession>A0A2A9E544</accession>
<comment type="caution">
    <text evidence="2">The sequence shown here is derived from an EMBL/GenBank/DDBJ whole genome shotgun (WGS) entry which is preliminary data.</text>
</comment>
<keyword evidence="3" id="KW-1185">Reference proteome</keyword>
<dbReference type="EMBL" id="PDJG01000001">
    <property type="protein sequence ID" value="PFG34167.1"/>
    <property type="molecule type" value="Genomic_DNA"/>
</dbReference>
<organism evidence="2 3">
    <name type="scientific">Sanguibacter antarcticus</name>
    <dbReference type="NCBI Taxonomy" id="372484"/>
    <lineage>
        <taxon>Bacteria</taxon>
        <taxon>Bacillati</taxon>
        <taxon>Actinomycetota</taxon>
        <taxon>Actinomycetes</taxon>
        <taxon>Micrococcales</taxon>
        <taxon>Sanguibacteraceae</taxon>
        <taxon>Sanguibacter</taxon>
    </lineage>
</organism>
<evidence type="ECO:0000313" key="2">
    <source>
        <dbReference type="EMBL" id="PFG34167.1"/>
    </source>
</evidence>